<proteinExistence type="inferred from homology"/>
<dbReference type="PANTHER" id="PTHR47966">
    <property type="entry name" value="BETA-SITE APP-CLEAVING ENZYME, ISOFORM A-RELATED"/>
    <property type="match status" value="1"/>
</dbReference>
<evidence type="ECO:0000256" key="3">
    <source>
        <dbReference type="SAM" id="SignalP"/>
    </source>
</evidence>
<protein>
    <submittedName>
        <fullName evidence="5">Aspartic peptidase A1</fullName>
    </submittedName>
</protein>
<dbReference type="Gene3D" id="2.40.70.10">
    <property type="entry name" value="Acid Proteases"/>
    <property type="match status" value="2"/>
</dbReference>
<feature type="domain" description="Peptidase A1" evidence="4">
    <location>
        <begin position="77"/>
        <end position="395"/>
    </location>
</feature>
<dbReference type="GO" id="GO:0006508">
    <property type="term" value="P:proteolysis"/>
    <property type="evidence" value="ECO:0007669"/>
    <property type="project" value="InterPro"/>
</dbReference>
<reference evidence="5" key="2">
    <citation type="journal article" date="2020" name="Nat. Commun.">
        <title>Large-scale genome sequencing of mycorrhizal fungi provides insights into the early evolution of symbiotic traits.</title>
        <authorList>
            <person name="Miyauchi S."/>
            <person name="Kiss E."/>
            <person name="Kuo A."/>
            <person name="Drula E."/>
            <person name="Kohler A."/>
            <person name="Sanchez-Garcia M."/>
            <person name="Morin E."/>
            <person name="Andreopoulos B."/>
            <person name="Barry K.W."/>
            <person name="Bonito G."/>
            <person name="Buee M."/>
            <person name="Carver A."/>
            <person name="Chen C."/>
            <person name="Cichocki N."/>
            <person name="Clum A."/>
            <person name="Culley D."/>
            <person name="Crous P.W."/>
            <person name="Fauchery L."/>
            <person name="Girlanda M."/>
            <person name="Hayes R.D."/>
            <person name="Keri Z."/>
            <person name="LaButti K."/>
            <person name="Lipzen A."/>
            <person name="Lombard V."/>
            <person name="Magnuson J."/>
            <person name="Maillard F."/>
            <person name="Murat C."/>
            <person name="Nolan M."/>
            <person name="Ohm R.A."/>
            <person name="Pangilinan J."/>
            <person name="Pereira M.F."/>
            <person name="Perotto S."/>
            <person name="Peter M."/>
            <person name="Pfister S."/>
            <person name="Riley R."/>
            <person name="Sitrit Y."/>
            <person name="Stielow J.B."/>
            <person name="Szollosi G."/>
            <person name="Zifcakova L."/>
            <person name="Stursova M."/>
            <person name="Spatafora J.W."/>
            <person name="Tedersoo L."/>
            <person name="Vaario L.M."/>
            <person name="Yamada A."/>
            <person name="Yan M."/>
            <person name="Wang P."/>
            <person name="Xu J."/>
            <person name="Bruns T."/>
            <person name="Baldrian P."/>
            <person name="Vilgalys R."/>
            <person name="Dunand C."/>
            <person name="Henrissat B."/>
            <person name="Grigoriev I.V."/>
            <person name="Hibbett D."/>
            <person name="Nagy L.G."/>
            <person name="Martin F.M."/>
        </authorList>
    </citation>
    <scope>NUCLEOTIDE SEQUENCE</scope>
    <source>
        <strain evidence="5">Prilba</strain>
    </source>
</reference>
<dbReference type="PANTHER" id="PTHR47966:SF74">
    <property type="entry name" value="AGR407CP"/>
    <property type="match status" value="1"/>
</dbReference>
<comment type="caution">
    <text evidence="5">The sequence shown here is derived from an EMBL/GenBank/DDBJ whole genome shotgun (WGS) entry which is preliminary data.</text>
</comment>
<feature type="chain" id="PRO_5040329774" evidence="3">
    <location>
        <begin position="20"/>
        <end position="405"/>
    </location>
</feature>
<keyword evidence="6" id="KW-1185">Reference proteome</keyword>
<dbReference type="Proteomes" id="UP000759537">
    <property type="component" value="Unassembled WGS sequence"/>
</dbReference>
<dbReference type="EMBL" id="WHVB01000024">
    <property type="protein sequence ID" value="KAF8470919.1"/>
    <property type="molecule type" value="Genomic_DNA"/>
</dbReference>
<evidence type="ECO:0000259" key="4">
    <source>
        <dbReference type="PROSITE" id="PS51767"/>
    </source>
</evidence>
<comment type="similarity">
    <text evidence="1">Belongs to the peptidase A1 family.</text>
</comment>
<name>A0A9P5JZG4_9AGAM</name>
<dbReference type="PROSITE" id="PS51767">
    <property type="entry name" value="PEPTIDASE_A1"/>
    <property type="match status" value="1"/>
</dbReference>
<feature type="active site" evidence="2">
    <location>
        <position position="277"/>
    </location>
</feature>
<gene>
    <name evidence="5" type="ORF">DFH94DRAFT_696720</name>
</gene>
<evidence type="ECO:0000256" key="2">
    <source>
        <dbReference type="PIRSR" id="PIRSR601461-1"/>
    </source>
</evidence>
<dbReference type="SUPFAM" id="SSF50630">
    <property type="entry name" value="Acid proteases"/>
    <property type="match status" value="1"/>
</dbReference>
<accession>A0A9P5JZG4</accession>
<reference evidence="5" key="1">
    <citation type="submission" date="2019-10" db="EMBL/GenBank/DDBJ databases">
        <authorList>
            <consortium name="DOE Joint Genome Institute"/>
            <person name="Kuo A."/>
            <person name="Miyauchi S."/>
            <person name="Kiss E."/>
            <person name="Drula E."/>
            <person name="Kohler A."/>
            <person name="Sanchez-Garcia M."/>
            <person name="Andreopoulos B."/>
            <person name="Barry K.W."/>
            <person name="Bonito G."/>
            <person name="Buee M."/>
            <person name="Carver A."/>
            <person name="Chen C."/>
            <person name="Cichocki N."/>
            <person name="Clum A."/>
            <person name="Culley D."/>
            <person name="Crous P.W."/>
            <person name="Fauchery L."/>
            <person name="Girlanda M."/>
            <person name="Hayes R."/>
            <person name="Keri Z."/>
            <person name="LaButti K."/>
            <person name="Lipzen A."/>
            <person name="Lombard V."/>
            <person name="Magnuson J."/>
            <person name="Maillard F."/>
            <person name="Morin E."/>
            <person name="Murat C."/>
            <person name="Nolan M."/>
            <person name="Ohm R."/>
            <person name="Pangilinan J."/>
            <person name="Pereira M."/>
            <person name="Perotto S."/>
            <person name="Peter M."/>
            <person name="Riley R."/>
            <person name="Sitrit Y."/>
            <person name="Stielow B."/>
            <person name="Szollosi G."/>
            <person name="Zifcakova L."/>
            <person name="Stursova M."/>
            <person name="Spatafora J.W."/>
            <person name="Tedersoo L."/>
            <person name="Vaario L.-M."/>
            <person name="Yamada A."/>
            <person name="Yan M."/>
            <person name="Wang P."/>
            <person name="Xu J."/>
            <person name="Bruns T."/>
            <person name="Baldrian P."/>
            <person name="Vilgalys R."/>
            <person name="Henrissat B."/>
            <person name="Grigoriev I.V."/>
            <person name="Hibbett D."/>
            <person name="Nagy L.G."/>
            <person name="Martin F.M."/>
        </authorList>
    </citation>
    <scope>NUCLEOTIDE SEQUENCE</scope>
    <source>
        <strain evidence="5">Prilba</strain>
    </source>
</reference>
<evidence type="ECO:0000256" key="1">
    <source>
        <dbReference type="ARBA" id="ARBA00007447"/>
    </source>
</evidence>
<dbReference type="CDD" id="cd05471">
    <property type="entry name" value="pepsin_like"/>
    <property type="match status" value="1"/>
</dbReference>
<feature type="active site" evidence="2">
    <location>
        <position position="96"/>
    </location>
</feature>
<dbReference type="AlphaFoldDB" id="A0A9P5JZG4"/>
<dbReference type="InterPro" id="IPR001461">
    <property type="entry name" value="Aspartic_peptidase_A1"/>
</dbReference>
<dbReference type="PRINTS" id="PR00792">
    <property type="entry name" value="PEPSIN"/>
</dbReference>
<evidence type="ECO:0000313" key="5">
    <source>
        <dbReference type="EMBL" id="KAF8470919.1"/>
    </source>
</evidence>
<sequence>MLLVAVLTPFVVLATRVAADPNATPKSPISLPFAKNFNPDGKYSPIQKDQRRWMNLVKDYRQLEITDVPLNDSAIAYSANIGVGSSPCTYYNLIIDTGSANTWVGANKPYTKTKTSVKTRDSVNATYVTSSFQGIEYEDTVTIAPGVAIRQSIGVASNSSGINPYDGILGLGPKDWTVGTLSPDNTSAIPTVTDNLYNQGKIKQNVVAVSFEPTTSASVINGELTFGGTDSTKYTGDITYVPRIETPPANKYWAIEASFQYGNASLSNPNTTAGIVDTGTSLIGLASDAYNRYVGMTGAVFDNKTSFLRITPAQFQNLQSLFFDIGSSQYELNANAQIWPRAYNNVIGGETDGIYLVVYDVGQVLSQELGFIAGMALLERLYCVFDTTNSRVGFATTQFTSANTN</sequence>
<evidence type="ECO:0000313" key="6">
    <source>
        <dbReference type="Proteomes" id="UP000759537"/>
    </source>
</evidence>
<dbReference type="InterPro" id="IPR034164">
    <property type="entry name" value="Pepsin-like_dom"/>
</dbReference>
<dbReference type="InterPro" id="IPR021109">
    <property type="entry name" value="Peptidase_aspartic_dom_sf"/>
</dbReference>
<dbReference type="Pfam" id="PF00026">
    <property type="entry name" value="Asp"/>
    <property type="match status" value="1"/>
</dbReference>
<feature type="signal peptide" evidence="3">
    <location>
        <begin position="1"/>
        <end position="19"/>
    </location>
</feature>
<keyword evidence="3" id="KW-0732">Signal</keyword>
<dbReference type="OrthoDB" id="660550at2759"/>
<dbReference type="GO" id="GO:0004190">
    <property type="term" value="F:aspartic-type endopeptidase activity"/>
    <property type="evidence" value="ECO:0007669"/>
    <property type="project" value="InterPro"/>
</dbReference>
<dbReference type="InterPro" id="IPR033121">
    <property type="entry name" value="PEPTIDASE_A1"/>
</dbReference>
<organism evidence="5 6">
    <name type="scientific">Russula ochroleuca</name>
    <dbReference type="NCBI Taxonomy" id="152965"/>
    <lineage>
        <taxon>Eukaryota</taxon>
        <taxon>Fungi</taxon>
        <taxon>Dikarya</taxon>
        <taxon>Basidiomycota</taxon>
        <taxon>Agaricomycotina</taxon>
        <taxon>Agaricomycetes</taxon>
        <taxon>Russulales</taxon>
        <taxon>Russulaceae</taxon>
        <taxon>Russula</taxon>
    </lineage>
</organism>